<sequence length="313" mass="36224">MDGRIFEMNTLVAYMLPTDSKENARLEMQYLIVTALMGGKVYRAPLKKDPRRAPRRILDVGCGTGVWCLDMAEIFENARIIGMDIAQASRQWERIPENVTFVIGNMHKDPWNGPYDFIHTRFMLGTAPDFKTVVQQAYDNLEPGGWMESQELWPRSGCDDHTMPADFLLKEWEEYQNKVAMTSAPVRIADKLRRWFREVGFVDIHQEIYKIPINRWPRDSRLHLLGKLWCDQLCGGMSAFTMKYFTSDPLYWSPIEVEIYLAKVRAAIRDKNVHAYHRIFVVWGRKPTREEAAKRQAANSGSSNQKPATNSSL</sequence>
<dbReference type="EMBL" id="CP042190">
    <property type="protein sequence ID" value="QDS71381.1"/>
    <property type="molecule type" value="Genomic_DNA"/>
</dbReference>
<evidence type="ECO:0000313" key="3">
    <source>
        <dbReference type="Proteomes" id="UP000316270"/>
    </source>
</evidence>
<proteinExistence type="predicted"/>
<name>A0A517L6X9_9PEZI</name>
<dbReference type="Proteomes" id="UP000316270">
    <property type="component" value="Chromosome 6"/>
</dbReference>
<evidence type="ECO:0000313" key="2">
    <source>
        <dbReference type="EMBL" id="QDS71381.1"/>
    </source>
</evidence>
<dbReference type="OrthoDB" id="2013972at2759"/>
<evidence type="ECO:0000256" key="1">
    <source>
        <dbReference type="SAM" id="MobiDB-lite"/>
    </source>
</evidence>
<keyword evidence="3" id="KW-1185">Reference proteome</keyword>
<evidence type="ECO:0008006" key="4">
    <source>
        <dbReference type="Google" id="ProtNLM"/>
    </source>
</evidence>
<dbReference type="SUPFAM" id="SSF53335">
    <property type="entry name" value="S-adenosyl-L-methionine-dependent methyltransferases"/>
    <property type="match status" value="1"/>
</dbReference>
<accession>A0A517L6X9</accession>
<gene>
    <name evidence="2" type="ORF">FKW77_002756</name>
</gene>
<dbReference type="CDD" id="cd02440">
    <property type="entry name" value="AdoMet_MTases"/>
    <property type="match status" value="1"/>
</dbReference>
<feature type="compositionally biased region" description="Polar residues" evidence="1">
    <location>
        <begin position="297"/>
        <end position="313"/>
    </location>
</feature>
<dbReference type="Gene3D" id="3.40.50.150">
    <property type="entry name" value="Vaccinia Virus protein VP39"/>
    <property type="match status" value="1"/>
</dbReference>
<dbReference type="Pfam" id="PF13489">
    <property type="entry name" value="Methyltransf_23"/>
    <property type="match status" value="1"/>
</dbReference>
<protein>
    <recommendedName>
        <fullName evidence="4">Methyltransferase domain-containing protein</fullName>
    </recommendedName>
</protein>
<dbReference type="STRING" id="50376.A0A517L6X9"/>
<dbReference type="PANTHER" id="PTHR43591">
    <property type="entry name" value="METHYLTRANSFERASE"/>
    <property type="match status" value="1"/>
</dbReference>
<dbReference type="GO" id="GO:0008168">
    <property type="term" value="F:methyltransferase activity"/>
    <property type="evidence" value="ECO:0007669"/>
    <property type="project" value="TreeGrafter"/>
</dbReference>
<feature type="region of interest" description="Disordered" evidence="1">
    <location>
        <begin position="291"/>
        <end position="313"/>
    </location>
</feature>
<dbReference type="AlphaFoldDB" id="A0A517L6X9"/>
<organism evidence="2 3">
    <name type="scientific">Venturia effusa</name>
    <dbReference type="NCBI Taxonomy" id="50376"/>
    <lineage>
        <taxon>Eukaryota</taxon>
        <taxon>Fungi</taxon>
        <taxon>Dikarya</taxon>
        <taxon>Ascomycota</taxon>
        <taxon>Pezizomycotina</taxon>
        <taxon>Dothideomycetes</taxon>
        <taxon>Pleosporomycetidae</taxon>
        <taxon>Venturiales</taxon>
        <taxon>Venturiaceae</taxon>
        <taxon>Venturia</taxon>
    </lineage>
</organism>
<dbReference type="InterPro" id="IPR029063">
    <property type="entry name" value="SAM-dependent_MTases_sf"/>
</dbReference>
<dbReference type="PANTHER" id="PTHR43591:SF14">
    <property type="entry name" value="METHYLTRANSFERASE"/>
    <property type="match status" value="1"/>
</dbReference>
<reference evidence="2 3" key="1">
    <citation type="submission" date="2019-07" db="EMBL/GenBank/DDBJ databases">
        <title>Finished genome of Venturia effusa.</title>
        <authorList>
            <person name="Young C.A."/>
            <person name="Cox M.P."/>
            <person name="Ganley A.R.D."/>
            <person name="David W.J."/>
        </authorList>
    </citation>
    <scope>NUCLEOTIDE SEQUENCE [LARGE SCALE GENOMIC DNA]</scope>
    <source>
        <strain evidence="3">albino</strain>
    </source>
</reference>